<evidence type="ECO:0000256" key="1">
    <source>
        <dbReference type="SAM" id="MobiDB-lite"/>
    </source>
</evidence>
<dbReference type="OrthoDB" id="8563833at2"/>
<sequence length="873" mass="97769">MRHDQSYLNSFTGNEVRTDYQNLFPYFHQGEVPDVPPSVVNNVFITIPAALTSTTTFTDLSKARQAGNRRDIEKWAAEFISQPAKPGDLTGYIGSAAQLPAWSEPLMNFPLDHPSNDQAEALGHIVNVDQQKVTQAELNQLTQSLWWSVLALVIQIDYQYAWLDQLLSLLRKIHIGLRYNQAAQKSKPVNDTLLALWWQASVLLPDAIFPLPAQSDAEKSQTSQPPATTTTFPPDTPATSPQGSARYYALGILNLFRYRLAGYEVGELQKVETILPGETRTQVCREVTHTHQHDHYQDTDSKGHDTSQHRLDQDLGTYVQQVMAKKQQETAFNQYKTGYNPGNESDTSGGWTITDTPLSTGVDKHEDFIQQVLAESKASAVKDVNQRREQQSIIQRELTSTHEFSNQTPNRINGFYFWLNKRYKVSASSSDNRLLIEIICPIESADLGDFAGLKDLLNLQAPKTLAKSGVSDFREITPEITSSQTGGQRSETTAQTKKTPQCPDYLSLAAQFDVSDLPPPPAPTCVRSLSQTSDKSATTLMMPVPEGYQATKITVCLSAAEGYQYQINVAGQVQKSASGNCTFPAKSGSTTLPLSDEIPVSILATPPAATGETTLSAPVQYTIQICAEYNCQPQVFSRWQFEVWQALQSGYQTQLEDYLKRRKEAETLLKQSATPMTRALMKNYVIHQGMMALYHQAMEKIGDDMSYPHEPMPFEQYASSVLDWENLCIVLYRGSLKDDSSPENDRSAKNDSASASVDPFKATTELLAALDAPVYLKDFLTATQARLYVPVEKNCVMRFLYFLDTGKIWHGEEQYTPVNRQSEAIAADYKRFSINRSEQDDRDHDWHITLPTTMAVLGDDHGRDLEDYLDHDR</sequence>
<feature type="region of interest" description="Disordered" evidence="1">
    <location>
        <begin position="288"/>
        <end position="308"/>
    </location>
</feature>
<feature type="region of interest" description="Disordered" evidence="1">
    <location>
        <begin position="478"/>
        <end position="499"/>
    </location>
</feature>
<dbReference type="Proteomes" id="UP000184600">
    <property type="component" value="Unassembled WGS sequence"/>
</dbReference>
<dbReference type="RefSeq" id="WP_073582831.1">
    <property type="nucleotide sequence ID" value="NZ_AP024898.1"/>
</dbReference>
<dbReference type="EMBL" id="FRFG01000027">
    <property type="protein sequence ID" value="SHO56642.1"/>
    <property type="molecule type" value="Genomic_DNA"/>
</dbReference>
<protein>
    <submittedName>
        <fullName evidence="2">Uncharacterized protein</fullName>
    </submittedName>
</protein>
<keyword evidence="3" id="KW-1185">Reference proteome</keyword>
<evidence type="ECO:0000313" key="2">
    <source>
        <dbReference type="EMBL" id="SHO56642.1"/>
    </source>
</evidence>
<feature type="compositionally biased region" description="Polar residues" evidence="1">
    <location>
        <begin position="479"/>
        <end position="499"/>
    </location>
</feature>
<reference evidence="3" key="1">
    <citation type="submission" date="2016-12" db="EMBL/GenBank/DDBJ databases">
        <authorList>
            <person name="Rodrigo-Torres L."/>
            <person name="Arahal R.D."/>
            <person name="Lucena T."/>
        </authorList>
    </citation>
    <scope>NUCLEOTIDE SEQUENCE [LARGE SCALE GENOMIC DNA]</scope>
</reference>
<dbReference type="STRING" id="1117707.VQ7734_02411"/>
<proteinExistence type="predicted"/>
<gene>
    <name evidence="2" type="ORF">VQ7734_02411</name>
</gene>
<organism evidence="2 3">
    <name type="scientific">Vibrio quintilis</name>
    <dbReference type="NCBI Taxonomy" id="1117707"/>
    <lineage>
        <taxon>Bacteria</taxon>
        <taxon>Pseudomonadati</taxon>
        <taxon>Pseudomonadota</taxon>
        <taxon>Gammaproteobacteria</taxon>
        <taxon>Vibrionales</taxon>
        <taxon>Vibrionaceae</taxon>
        <taxon>Vibrio</taxon>
    </lineage>
</organism>
<feature type="compositionally biased region" description="Low complexity" evidence="1">
    <location>
        <begin position="221"/>
        <end position="240"/>
    </location>
</feature>
<accession>A0A1M7YVJ8</accession>
<name>A0A1M7YVJ8_9VIBR</name>
<feature type="region of interest" description="Disordered" evidence="1">
    <location>
        <begin position="215"/>
        <end position="240"/>
    </location>
</feature>
<evidence type="ECO:0000313" key="3">
    <source>
        <dbReference type="Proteomes" id="UP000184600"/>
    </source>
</evidence>
<dbReference type="AlphaFoldDB" id="A0A1M7YVJ8"/>